<reference evidence="2 3" key="1">
    <citation type="submission" date="2015-04" db="EMBL/GenBank/DDBJ databases">
        <title>Draft genome sequence of bacteremic isolate Catabacter hongkongensis type strain HKU16T.</title>
        <authorList>
            <person name="Lau S.K."/>
            <person name="Teng J.L."/>
            <person name="Huang Y."/>
            <person name="Curreem S.O."/>
            <person name="Tsui S.K."/>
            <person name="Woo P.C."/>
        </authorList>
    </citation>
    <scope>NUCLEOTIDE SEQUENCE [LARGE SCALE GENOMIC DNA]</scope>
    <source>
        <strain evidence="2 3">HKU16</strain>
    </source>
</reference>
<dbReference type="OrthoDB" id="3197444at2"/>
<dbReference type="AlphaFoldDB" id="A0A0M2NNL5"/>
<dbReference type="Pfam" id="PF06152">
    <property type="entry name" value="Phage_min_cap2"/>
    <property type="match status" value="1"/>
</dbReference>
<dbReference type="InterPro" id="IPR009319">
    <property type="entry name" value="Phage_A118_VSP1"/>
</dbReference>
<dbReference type="RefSeq" id="WP_046442642.1">
    <property type="nucleotide sequence ID" value="NZ_LAYJ01000063.1"/>
</dbReference>
<dbReference type="Pfam" id="PF21814">
    <property type="entry name" value="DUF6883"/>
    <property type="match status" value="1"/>
</dbReference>
<dbReference type="EMBL" id="LAYJ01000063">
    <property type="protein sequence ID" value="KKI51810.1"/>
    <property type="molecule type" value="Genomic_DNA"/>
</dbReference>
<dbReference type="GO" id="GO:0005198">
    <property type="term" value="F:structural molecule activity"/>
    <property type="evidence" value="ECO:0007669"/>
    <property type="project" value="InterPro"/>
</dbReference>
<gene>
    <name evidence="2" type="ORF">CHK_0695</name>
</gene>
<proteinExistence type="predicted"/>
<keyword evidence="3" id="KW-1185">Reference proteome</keyword>
<evidence type="ECO:0000259" key="1">
    <source>
        <dbReference type="Pfam" id="PF21814"/>
    </source>
</evidence>
<feature type="domain" description="DUF6883" evidence="1">
    <location>
        <begin position="373"/>
        <end position="478"/>
    </location>
</feature>
<name>A0A0M2NNL5_9FIRM</name>
<dbReference type="Proteomes" id="UP000034076">
    <property type="component" value="Unassembled WGS sequence"/>
</dbReference>
<sequence>MDRTRELIRQYEQAENQIRKEIEKEPGRNKEEYERYLSSRVTAILAGLYLATEAWSSKHIPKIYNEGVQQAQRSVNAQYKAADRTPPDIARMTSADFDSISILQRNLNTDLTNAVDHVGRMMEDEIRKAGLQASLEKVSSGQTVKQMQRNLVQMLENKGVAAIEYMRGGKKCYMSLDAYAELVARSTVHEARNTANINLGVRIGNDLVKMSSHFGSCPICAPYEGRVFSVSGTNPNYPALYDTPWSSAYQNFHPHCRHILTQYIEELQSDEDIQNMRKYSNRAFDIGGKGWTKEQTARANKSLANYRAGRDRKTKLYTDRKQWQNYRAVLGDDAPKSFSGFRRMKQSENDKWQYTQLDYRRRKKLIDHPDLALPNADKTTAAKDKFTQYLFGGTNADGLAKGRALQSRLGYNIDSWEDLQQEILTRATKYPATLRDLDEYGTAYTQKIILYGNKGKPANVIVGWKTQGDKTWMTSAYIKEVERHGKN</sequence>
<evidence type="ECO:0000313" key="2">
    <source>
        <dbReference type="EMBL" id="KKI51810.1"/>
    </source>
</evidence>
<accession>A0A0M2NNL5</accession>
<evidence type="ECO:0000313" key="3">
    <source>
        <dbReference type="Proteomes" id="UP000034076"/>
    </source>
</evidence>
<comment type="caution">
    <text evidence="2">The sequence shown here is derived from an EMBL/GenBank/DDBJ whole genome shotgun (WGS) entry which is preliminary data.</text>
</comment>
<protein>
    <submittedName>
        <fullName evidence="2">Phage putative head morphogenesis protein, SPP1 gp7 family</fullName>
    </submittedName>
</protein>
<dbReference type="InterPro" id="IPR049250">
    <property type="entry name" value="DUF6883"/>
</dbReference>
<dbReference type="STRING" id="270498.CHK_0695"/>
<organism evidence="2 3">
    <name type="scientific">Christensenella hongkongensis</name>
    <dbReference type="NCBI Taxonomy" id="270498"/>
    <lineage>
        <taxon>Bacteria</taxon>
        <taxon>Bacillati</taxon>
        <taxon>Bacillota</taxon>
        <taxon>Clostridia</taxon>
        <taxon>Christensenellales</taxon>
        <taxon>Christensenellaceae</taxon>
        <taxon>Christensenella</taxon>
    </lineage>
</organism>